<evidence type="ECO:0000259" key="2">
    <source>
        <dbReference type="PROSITE" id="PS50943"/>
    </source>
</evidence>
<dbReference type="SMART" id="SM00530">
    <property type="entry name" value="HTH_XRE"/>
    <property type="match status" value="1"/>
</dbReference>
<dbReference type="PROSITE" id="PS50943">
    <property type="entry name" value="HTH_CROC1"/>
    <property type="match status" value="1"/>
</dbReference>
<evidence type="ECO:0000313" key="4">
    <source>
        <dbReference type="Proteomes" id="UP001523262"/>
    </source>
</evidence>
<dbReference type="SUPFAM" id="SSF47413">
    <property type="entry name" value="lambda repressor-like DNA-binding domains"/>
    <property type="match status" value="1"/>
</dbReference>
<gene>
    <name evidence="3" type="ORF">NDK43_30670</name>
</gene>
<name>A0ABT0WHR8_9BACI</name>
<dbReference type="Pfam" id="PF01381">
    <property type="entry name" value="HTH_3"/>
    <property type="match status" value="1"/>
</dbReference>
<sequence length="90" mass="10343">MKKETMYIGEIIKRLRFSKQFNQEELAFRSGLGRTIISYIETNVQAPSLSTTFALAKGFGIKASELIKEIEDNPELIVLKEKESKNRFTK</sequence>
<dbReference type="CDD" id="cd00093">
    <property type="entry name" value="HTH_XRE"/>
    <property type="match status" value="1"/>
</dbReference>
<keyword evidence="1" id="KW-0238">DNA-binding</keyword>
<dbReference type="Gene3D" id="1.10.260.40">
    <property type="entry name" value="lambda repressor-like DNA-binding domains"/>
    <property type="match status" value="1"/>
</dbReference>
<reference evidence="3 4" key="1">
    <citation type="submission" date="2022-06" db="EMBL/GenBank/DDBJ databases">
        <authorList>
            <person name="Jeon C.O."/>
        </authorList>
    </citation>
    <scope>NUCLEOTIDE SEQUENCE [LARGE SCALE GENOMIC DNA]</scope>
    <source>
        <strain evidence="3 4">KCTC 13943</strain>
    </source>
</reference>
<dbReference type="Proteomes" id="UP001523262">
    <property type="component" value="Unassembled WGS sequence"/>
</dbReference>
<dbReference type="InterPro" id="IPR010982">
    <property type="entry name" value="Lambda_DNA-bd_dom_sf"/>
</dbReference>
<feature type="domain" description="HTH cro/C1-type" evidence="2">
    <location>
        <begin position="12"/>
        <end position="66"/>
    </location>
</feature>
<dbReference type="PANTHER" id="PTHR46797:SF1">
    <property type="entry name" value="METHYLPHOSPHONATE SYNTHASE"/>
    <property type="match status" value="1"/>
</dbReference>
<organism evidence="3 4">
    <name type="scientific">Neobacillus pocheonensis</name>
    <dbReference type="NCBI Taxonomy" id="363869"/>
    <lineage>
        <taxon>Bacteria</taxon>
        <taxon>Bacillati</taxon>
        <taxon>Bacillota</taxon>
        <taxon>Bacilli</taxon>
        <taxon>Bacillales</taxon>
        <taxon>Bacillaceae</taxon>
        <taxon>Neobacillus</taxon>
    </lineage>
</organism>
<dbReference type="PANTHER" id="PTHR46797">
    <property type="entry name" value="HTH-TYPE TRANSCRIPTIONAL REGULATOR"/>
    <property type="match status" value="1"/>
</dbReference>
<evidence type="ECO:0000256" key="1">
    <source>
        <dbReference type="ARBA" id="ARBA00023125"/>
    </source>
</evidence>
<proteinExistence type="predicted"/>
<accession>A0ABT0WHR8</accession>
<protein>
    <submittedName>
        <fullName evidence="3">Helix-turn-helix domain-containing protein</fullName>
    </submittedName>
</protein>
<dbReference type="InterPro" id="IPR050807">
    <property type="entry name" value="TransReg_Diox_bact_type"/>
</dbReference>
<dbReference type="EMBL" id="JAMQCR010000003">
    <property type="protein sequence ID" value="MCM2535851.1"/>
    <property type="molecule type" value="Genomic_DNA"/>
</dbReference>
<comment type="caution">
    <text evidence="3">The sequence shown here is derived from an EMBL/GenBank/DDBJ whole genome shotgun (WGS) entry which is preliminary data.</text>
</comment>
<keyword evidence="4" id="KW-1185">Reference proteome</keyword>
<evidence type="ECO:0000313" key="3">
    <source>
        <dbReference type="EMBL" id="MCM2535851.1"/>
    </source>
</evidence>
<dbReference type="InterPro" id="IPR001387">
    <property type="entry name" value="Cro/C1-type_HTH"/>
</dbReference>